<keyword evidence="6" id="KW-1185">Reference proteome</keyword>
<dbReference type="InterPro" id="IPR003778">
    <property type="entry name" value="CT_A_B"/>
</dbReference>
<organism evidence="5 6">
    <name type="scientific">Saccharothrix violaceirubra</name>
    <dbReference type="NCBI Taxonomy" id="413306"/>
    <lineage>
        <taxon>Bacteria</taxon>
        <taxon>Bacillati</taxon>
        <taxon>Actinomycetota</taxon>
        <taxon>Actinomycetes</taxon>
        <taxon>Pseudonocardiales</taxon>
        <taxon>Pseudonocardiaceae</taxon>
        <taxon>Saccharothrix</taxon>
    </lineage>
</organism>
<reference evidence="5 6" key="1">
    <citation type="submission" date="2020-08" db="EMBL/GenBank/DDBJ databases">
        <title>Sequencing the genomes of 1000 actinobacteria strains.</title>
        <authorList>
            <person name="Klenk H.-P."/>
        </authorList>
    </citation>
    <scope>NUCLEOTIDE SEQUENCE [LARGE SCALE GENOMIC DNA]</scope>
    <source>
        <strain evidence="5 6">DSM 45084</strain>
    </source>
</reference>
<dbReference type="RefSeq" id="WP_184665546.1">
    <property type="nucleotide sequence ID" value="NZ_BAABAI010000035.1"/>
</dbReference>
<dbReference type="PANTHER" id="PTHR43309:SF3">
    <property type="entry name" value="5-OXOPROLINASE SUBUNIT C"/>
    <property type="match status" value="1"/>
</dbReference>
<evidence type="ECO:0000256" key="1">
    <source>
        <dbReference type="ARBA" id="ARBA00022741"/>
    </source>
</evidence>
<dbReference type="GO" id="GO:0016787">
    <property type="term" value="F:hydrolase activity"/>
    <property type="evidence" value="ECO:0007669"/>
    <property type="project" value="UniProtKB-KW"/>
</dbReference>
<keyword evidence="2" id="KW-0378">Hydrolase</keyword>
<feature type="domain" description="Carboxyltransferase" evidence="4">
    <location>
        <begin position="26"/>
        <end position="286"/>
    </location>
</feature>
<dbReference type="PANTHER" id="PTHR43309">
    <property type="entry name" value="5-OXOPROLINASE SUBUNIT C"/>
    <property type="match status" value="1"/>
</dbReference>
<dbReference type="Proteomes" id="UP000542674">
    <property type="component" value="Unassembled WGS sequence"/>
</dbReference>
<evidence type="ECO:0000313" key="6">
    <source>
        <dbReference type="Proteomes" id="UP000542674"/>
    </source>
</evidence>
<evidence type="ECO:0000256" key="2">
    <source>
        <dbReference type="ARBA" id="ARBA00022801"/>
    </source>
</evidence>
<dbReference type="Gene3D" id="2.40.100.10">
    <property type="entry name" value="Cyclophilin-like"/>
    <property type="match status" value="1"/>
</dbReference>
<proteinExistence type="predicted"/>
<keyword evidence="3" id="KW-0067">ATP-binding</keyword>
<dbReference type="EMBL" id="JACHJS010000001">
    <property type="protein sequence ID" value="MBB4962651.1"/>
    <property type="molecule type" value="Genomic_DNA"/>
</dbReference>
<gene>
    <name evidence="5" type="ORF">F4559_000010</name>
</gene>
<evidence type="ECO:0000256" key="3">
    <source>
        <dbReference type="ARBA" id="ARBA00022840"/>
    </source>
</evidence>
<comment type="caution">
    <text evidence="5">The sequence shown here is derived from an EMBL/GenBank/DDBJ whole genome shotgun (WGS) entry which is preliminary data.</text>
</comment>
<name>A0A7W7SXW1_9PSEU</name>
<dbReference type="InterPro" id="IPR052708">
    <property type="entry name" value="PxpC"/>
</dbReference>
<dbReference type="SMART" id="SM00797">
    <property type="entry name" value="AHS2"/>
    <property type="match status" value="1"/>
</dbReference>
<keyword evidence="1" id="KW-0547">Nucleotide-binding</keyword>
<dbReference type="AlphaFoldDB" id="A0A7W7SXW1"/>
<dbReference type="InterPro" id="IPR029000">
    <property type="entry name" value="Cyclophilin-like_dom_sf"/>
</dbReference>
<evidence type="ECO:0000313" key="5">
    <source>
        <dbReference type="EMBL" id="MBB4962651.1"/>
    </source>
</evidence>
<evidence type="ECO:0000259" key="4">
    <source>
        <dbReference type="SMART" id="SM00797"/>
    </source>
</evidence>
<dbReference type="NCBIfam" id="TIGR00724">
    <property type="entry name" value="urea_amlyse_rel"/>
    <property type="match status" value="1"/>
</dbReference>
<protein>
    <submittedName>
        <fullName evidence="5">Biotin-dependent carboxylase-like uncharacterized protein</fullName>
    </submittedName>
</protein>
<dbReference type="GO" id="GO:0005524">
    <property type="term" value="F:ATP binding"/>
    <property type="evidence" value="ECO:0007669"/>
    <property type="project" value="UniProtKB-KW"/>
</dbReference>
<accession>A0A7W7SXW1</accession>
<sequence length="286" mass="29358">MSRTLTVLATGPQALVQDRGRPGHAHLGVPPSGALDPVSLGLANRLVGNDGDAAGIEVLIGGLAVRASASCTAAVTGPYAPVRRNGRDVDSPVHLAPGDELAIGRAEHGLRVYLAVSGGVDVRPVLGSRAADLLSGLGPGPLAVGDVLPLGAARGVPVGADVLVPVRIPPELVVPVLLGPRHEWFDNPAAQLDKGNWAVSEKSNRVGLRLEGTSLVRTESTRYSELPSEGLVTGAVQVPADGRPVVFLADHPTTGGYPVIGVVAPQVLHQLGQARPGTRVRFRPQG</sequence>
<dbReference type="Pfam" id="PF02626">
    <property type="entry name" value="CT_A_B"/>
    <property type="match status" value="1"/>
</dbReference>
<dbReference type="SUPFAM" id="SSF50891">
    <property type="entry name" value="Cyclophilin-like"/>
    <property type="match status" value="1"/>
</dbReference>